<reference evidence="1 2" key="1">
    <citation type="submission" date="2019-03" db="EMBL/GenBank/DDBJ databases">
        <title>First draft genome of Liparis tanakae, snailfish: a comprehensive survey of snailfish specific genes.</title>
        <authorList>
            <person name="Kim W."/>
            <person name="Song I."/>
            <person name="Jeong J.-H."/>
            <person name="Kim D."/>
            <person name="Kim S."/>
            <person name="Ryu S."/>
            <person name="Song J.Y."/>
            <person name="Lee S.K."/>
        </authorList>
    </citation>
    <scope>NUCLEOTIDE SEQUENCE [LARGE SCALE GENOMIC DNA]</scope>
    <source>
        <tissue evidence="1">Muscle</tissue>
    </source>
</reference>
<dbReference type="EMBL" id="SRLO01000432">
    <property type="protein sequence ID" value="TNN56307.1"/>
    <property type="molecule type" value="Genomic_DNA"/>
</dbReference>
<organism evidence="1 2">
    <name type="scientific">Liparis tanakae</name>
    <name type="common">Tanaka's snailfish</name>
    <dbReference type="NCBI Taxonomy" id="230148"/>
    <lineage>
        <taxon>Eukaryota</taxon>
        <taxon>Metazoa</taxon>
        <taxon>Chordata</taxon>
        <taxon>Craniata</taxon>
        <taxon>Vertebrata</taxon>
        <taxon>Euteleostomi</taxon>
        <taxon>Actinopterygii</taxon>
        <taxon>Neopterygii</taxon>
        <taxon>Teleostei</taxon>
        <taxon>Neoteleostei</taxon>
        <taxon>Acanthomorphata</taxon>
        <taxon>Eupercaria</taxon>
        <taxon>Perciformes</taxon>
        <taxon>Cottioidei</taxon>
        <taxon>Cottales</taxon>
        <taxon>Liparidae</taxon>
        <taxon>Liparis</taxon>
    </lineage>
</organism>
<protein>
    <submittedName>
        <fullName evidence="1">Uncharacterized protein</fullName>
    </submittedName>
</protein>
<gene>
    <name evidence="1" type="ORF">EYF80_033513</name>
</gene>
<proteinExistence type="predicted"/>
<name>A0A4Z2GRV9_9TELE</name>
<evidence type="ECO:0000313" key="2">
    <source>
        <dbReference type="Proteomes" id="UP000314294"/>
    </source>
</evidence>
<accession>A0A4Z2GRV9</accession>
<comment type="caution">
    <text evidence="1">The sequence shown here is derived from an EMBL/GenBank/DDBJ whole genome shotgun (WGS) entry which is preliminary data.</text>
</comment>
<sequence length="91" mass="10151">MWLRERGEKPRSSLYIESLSGAELRALRGDARGARDTLTRSAVGCVLKVQVGVAGVELIEHHPDPHLQPGHQELDVLLPAQVQYPKYNLQK</sequence>
<dbReference type="AlphaFoldDB" id="A0A4Z2GRV9"/>
<evidence type="ECO:0000313" key="1">
    <source>
        <dbReference type="EMBL" id="TNN56307.1"/>
    </source>
</evidence>
<dbReference type="Proteomes" id="UP000314294">
    <property type="component" value="Unassembled WGS sequence"/>
</dbReference>
<keyword evidence="2" id="KW-1185">Reference proteome</keyword>